<evidence type="ECO:0000313" key="2">
    <source>
        <dbReference type="EMBL" id="OXB04062.1"/>
    </source>
</evidence>
<keyword evidence="1" id="KW-0812">Transmembrane</keyword>
<evidence type="ECO:0008006" key="4">
    <source>
        <dbReference type="Google" id="ProtNLM"/>
    </source>
</evidence>
<organism evidence="2 3">
    <name type="scientific">Flavobacterium plurextorum</name>
    <dbReference type="NCBI Taxonomy" id="1114867"/>
    <lineage>
        <taxon>Bacteria</taxon>
        <taxon>Pseudomonadati</taxon>
        <taxon>Bacteroidota</taxon>
        <taxon>Flavobacteriia</taxon>
        <taxon>Flavobacteriales</taxon>
        <taxon>Flavobacteriaceae</taxon>
        <taxon>Flavobacterium</taxon>
    </lineage>
</organism>
<proteinExistence type="predicted"/>
<keyword evidence="1" id="KW-0472">Membrane</keyword>
<reference evidence="2 3" key="1">
    <citation type="submission" date="2016-11" db="EMBL/GenBank/DDBJ databases">
        <title>Whole genomes of Flavobacteriaceae.</title>
        <authorList>
            <person name="Stine C."/>
            <person name="Li C."/>
            <person name="Tadesse D."/>
        </authorList>
    </citation>
    <scope>NUCLEOTIDE SEQUENCE [LARGE SCALE GENOMIC DNA]</scope>
    <source>
        <strain evidence="2 3">CCUG 60112</strain>
    </source>
</reference>
<keyword evidence="1" id="KW-1133">Transmembrane helix</keyword>
<name>A0ABX4CQY2_9FLAO</name>
<dbReference type="RefSeq" id="WP_089059170.1">
    <property type="nucleotide sequence ID" value="NZ_CP100442.1"/>
</dbReference>
<keyword evidence="3" id="KW-1185">Reference proteome</keyword>
<gene>
    <name evidence="2" type="ORF">B0A81_17250</name>
</gene>
<comment type="caution">
    <text evidence="2">The sequence shown here is derived from an EMBL/GenBank/DDBJ whole genome shotgun (WGS) entry which is preliminary data.</text>
</comment>
<feature type="transmembrane region" description="Helical" evidence="1">
    <location>
        <begin position="40"/>
        <end position="59"/>
    </location>
</feature>
<dbReference type="EMBL" id="MUHD01000033">
    <property type="protein sequence ID" value="OXB04062.1"/>
    <property type="molecule type" value="Genomic_DNA"/>
</dbReference>
<dbReference type="Proteomes" id="UP000198381">
    <property type="component" value="Unassembled WGS sequence"/>
</dbReference>
<evidence type="ECO:0000313" key="3">
    <source>
        <dbReference type="Proteomes" id="UP000198381"/>
    </source>
</evidence>
<accession>A0ABX4CQY2</accession>
<feature type="transmembrane region" description="Helical" evidence="1">
    <location>
        <begin position="6"/>
        <end position="28"/>
    </location>
</feature>
<sequence>MNNPLVAIGGMAAFISVIAFLVGILRLIIISRDRKTSLKIILFAIIGFVIGFGTCAANFKLGNMH</sequence>
<evidence type="ECO:0000256" key="1">
    <source>
        <dbReference type="SAM" id="Phobius"/>
    </source>
</evidence>
<protein>
    <recommendedName>
        <fullName evidence="4">PEP-CTERM protein-sorting domain-containing protein</fullName>
    </recommendedName>
</protein>